<evidence type="ECO:0000313" key="2">
    <source>
        <dbReference type="Proteomes" id="UP001285636"/>
    </source>
</evidence>
<protein>
    <submittedName>
        <fullName evidence="1">Uncharacterized protein</fullName>
    </submittedName>
</protein>
<sequence length="318" mass="36506">MLYLLNHIHKHDCLERPARSYLIKEGKITYINTSMARWIGKTSNGTGLTIAEGAIYTMTSPCSSKQSFSAFKEQQVNLIKKGGTSCISFAQAEYEREIEAAMKRQKHAMVNSTLDYVLGLKLPIHLLRPTVASICKRLLIPVIKVHINSVEQLYQVQWEHISYLQLTYPLVLIPVFKTTVKGERSQMKELWDQYCTHYRLQTEDDPANEKWSKTALQKMGLFPVKGELLVSSDFDYQLFNNYEKKCNQPPKKQGFFLDGKTDLDYDKREPAIVALRDRTLKVNLDTCFYPGYGRQIEVTTPRRFLTIHAADPVSSAIL</sequence>
<comment type="caution">
    <text evidence="1">The sequence shown here is derived from an EMBL/GenBank/DDBJ whole genome shotgun (WGS) entry which is preliminary data.</text>
</comment>
<name>A0AAJ2KTN9_ALKPS</name>
<gene>
    <name evidence="1" type="ORF">RYX45_04065</name>
</gene>
<organism evidence="1 2">
    <name type="scientific">Alkalihalophilus pseudofirmus</name>
    <name type="common">Bacillus pseudofirmus</name>
    <dbReference type="NCBI Taxonomy" id="79885"/>
    <lineage>
        <taxon>Bacteria</taxon>
        <taxon>Bacillati</taxon>
        <taxon>Bacillota</taxon>
        <taxon>Bacilli</taxon>
        <taxon>Bacillales</taxon>
        <taxon>Bacillaceae</taxon>
        <taxon>Alkalihalophilus</taxon>
    </lineage>
</organism>
<dbReference type="RefSeq" id="WP_323465918.1">
    <property type="nucleotide sequence ID" value="NZ_CP144224.1"/>
</dbReference>
<proteinExistence type="predicted"/>
<evidence type="ECO:0000313" key="1">
    <source>
        <dbReference type="EMBL" id="MDV2884342.1"/>
    </source>
</evidence>
<dbReference type="Proteomes" id="UP001285636">
    <property type="component" value="Unassembled WGS sequence"/>
</dbReference>
<reference evidence="1" key="1">
    <citation type="submission" date="2023-10" db="EMBL/GenBank/DDBJ databases">
        <title>Screening of Alkalihalophilus pseudofirmusBZ-TG-HK211 and Its Alleviation of Salt Stress on Rapeseed Growth.</title>
        <authorList>
            <person name="Zhao B."/>
            <person name="Guo T."/>
        </authorList>
    </citation>
    <scope>NUCLEOTIDE SEQUENCE</scope>
    <source>
        <strain evidence="1">BZ-TG-HK211</strain>
    </source>
</reference>
<dbReference type="EMBL" id="JAWJAY010000001">
    <property type="protein sequence ID" value="MDV2884342.1"/>
    <property type="molecule type" value="Genomic_DNA"/>
</dbReference>
<accession>A0AAJ2KTN9</accession>
<dbReference type="AlphaFoldDB" id="A0AAJ2KTN9"/>